<dbReference type="GO" id="GO:0061630">
    <property type="term" value="F:ubiquitin protein ligase activity"/>
    <property type="evidence" value="ECO:0007669"/>
    <property type="project" value="UniProtKB-EC"/>
</dbReference>
<feature type="compositionally biased region" description="Polar residues" evidence="11">
    <location>
        <begin position="123"/>
        <end position="140"/>
    </location>
</feature>
<dbReference type="GO" id="GO:0008270">
    <property type="term" value="F:zinc ion binding"/>
    <property type="evidence" value="ECO:0007669"/>
    <property type="project" value="UniProtKB-KW"/>
</dbReference>
<dbReference type="PROSITE" id="PS51081">
    <property type="entry name" value="ZF_SIAH"/>
    <property type="match status" value="1"/>
</dbReference>
<evidence type="ECO:0000256" key="5">
    <source>
        <dbReference type="ARBA" id="ARBA00022679"/>
    </source>
</evidence>
<keyword evidence="6" id="KW-0479">Metal-binding</keyword>
<dbReference type="InterPro" id="IPR001841">
    <property type="entry name" value="Znf_RING"/>
</dbReference>
<evidence type="ECO:0000256" key="9">
    <source>
        <dbReference type="ARBA" id="ARBA00022833"/>
    </source>
</evidence>
<comment type="pathway">
    <text evidence="2">Protein modification; protein ubiquitination.</text>
</comment>
<dbReference type="EC" id="2.3.2.27" evidence="4"/>
<evidence type="ECO:0000259" key="13">
    <source>
        <dbReference type="PROSITE" id="PS51081"/>
    </source>
</evidence>
<evidence type="ECO:0000256" key="6">
    <source>
        <dbReference type="ARBA" id="ARBA00022723"/>
    </source>
</evidence>
<keyword evidence="15" id="KW-1185">Reference proteome</keyword>
<organism evidence="14 15">
    <name type="scientific">Daphnia sinensis</name>
    <dbReference type="NCBI Taxonomy" id="1820382"/>
    <lineage>
        <taxon>Eukaryota</taxon>
        <taxon>Metazoa</taxon>
        <taxon>Ecdysozoa</taxon>
        <taxon>Arthropoda</taxon>
        <taxon>Crustacea</taxon>
        <taxon>Branchiopoda</taxon>
        <taxon>Diplostraca</taxon>
        <taxon>Cladocera</taxon>
        <taxon>Anomopoda</taxon>
        <taxon>Daphniidae</taxon>
        <taxon>Daphnia</taxon>
        <taxon>Daphnia similis group</taxon>
    </lineage>
</organism>
<evidence type="ECO:0000313" key="15">
    <source>
        <dbReference type="Proteomes" id="UP000820818"/>
    </source>
</evidence>
<evidence type="ECO:0000256" key="11">
    <source>
        <dbReference type="SAM" id="MobiDB-lite"/>
    </source>
</evidence>
<dbReference type="GO" id="GO:0031624">
    <property type="term" value="F:ubiquitin conjugating enzyme binding"/>
    <property type="evidence" value="ECO:0007669"/>
    <property type="project" value="TreeGrafter"/>
</dbReference>
<dbReference type="PROSITE" id="PS50089">
    <property type="entry name" value="ZF_RING_2"/>
    <property type="match status" value="1"/>
</dbReference>
<keyword evidence="8" id="KW-0833">Ubl conjugation pathway</keyword>
<keyword evidence="9" id="KW-0862">Zinc</keyword>
<dbReference type="InterPro" id="IPR013083">
    <property type="entry name" value="Znf_RING/FYVE/PHD"/>
</dbReference>
<keyword evidence="7 10" id="KW-0863">Zinc-finger</keyword>
<dbReference type="InterPro" id="IPR049548">
    <property type="entry name" value="Sina-like_RING"/>
</dbReference>
<dbReference type="Pfam" id="PF21362">
    <property type="entry name" value="Sina_RING"/>
    <property type="match status" value="1"/>
</dbReference>
<name>A0AAD5KKN3_9CRUS</name>
<dbReference type="GO" id="GO:0005737">
    <property type="term" value="C:cytoplasm"/>
    <property type="evidence" value="ECO:0007669"/>
    <property type="project" value="TreeGrafter"/>
</dbReference>
<dbReference type="SUPFAM" id="SSF49599">
    <property type="entry name" value="TRAF domain-like"/>
    <property type="match status" value="1"/>
</dbReference>
<dbReference type="FunFam" id="3.30.40.10:FF:000041">
    <property type="entry name" value="E3 ubiquitin-protein ligase SINAT3"/>
    <property type="match status" value="1"/>
</dbReference>
<accession>A0AAD5KKN3</accession>
<dbReference type="InterPro" id="IPR004162">
    <property type="entry name" value="SINA-like_animal"/>
</dbReference>
<evidence type="ECO:0000256" key="7">
    <source>
        <dbReference type="ARBA" id="ARBA00022771"/>
    </source>
</evidence>
<evidence type="ECO:0000256" key="1">
    <source>
        <dbReference type="ARBA" id="ARBA00000900"/>
    </source>
</evidence>
<evidence type="ECO:0000313" key="14">
    <source>
        <dbReference type="EMBL" id="KAI9554584.1"/>
    </source>
</evidence>
<feature type="region of interest" description="Disordered" evidence="11">
    <location>
        <begin position="86"/>
        <end position="140"/>
    </location>
</feature>
<comment type="caution">
    <text evidence="14">The sequence shown here is derived from an EMBL/GenBank/DDBJ whole genome shotgun (WGS) entry which is preliminary data.</text>
</comment>
<dbReference type="Gene3D" id="3.30.40.10">
    <property type="entry name" value="Zinc/RING finger domain, C3HC4 (zinc finger)"/>
    <property type="match status" value="2"/>
</dbReference>
<dbReference type="GO" id="GO:0043161">
    <property type="term" value="P:proteasome-mediated ubiquitin-dependent protein catabolic process"/>
    <property type="evidence" value="ECO:0007669"/>
    <property type="project" value="TreeGrafter"/>
</dbReference>
<dbReference type="EMBL" id="WJBH02000008">
    <property type="protein sequence ID" value="KAI9554584.1"/>
    <property type="molecule type" value="Genomic_DNA"/>
</dbReference>
<feature type="region of interest" description="Disordered" evidence="11">
    <location>
        <begin position="1"/>
        <end position="32"/>
    </location>
</feature>
<evidence type="ECO:0000256" key="10">
    <source>
        <dbReference type="PROSITE-ProRule" id="PRU00455"/>
    </source>
</evidence>
<comment type="catalytic activity">
    <reaction evidence="1">
        <text>S-ubiquitinyl-[E2 ubiquitin-conjugating enzyme]-L-cysteine + [acceptor protein]-L-lysine = [E2 ubiquitin-conjugating enzyme]-L-cysteine + N(6)-ubiquitinyl-[acceptor protein]-L-lysine.</text>
        <dbReference type="EC" id="2.3.2.27"/>
    </reaction>
</comment>
<dbReference type="PANTHER" id="PTHR45877:SF2">
    <property type="entry name" value="E3 UBIQUITIN-PROTEIN LIGASE SINA-RELATED"/>
    <property type="match status" value="1"/>
</dbReference>
<reference evidence="14 15" key="1">
    <citation type="submission" date="2022-05" db="EMBL/GenBank/DDBJ databases">
        <title>A multi-omics perspective on studying reproductive biology in Daphnia sinensis.</title>
        <authorList>
            <person name="Jia J."/>
        </authorList>
    </citation>
    <scope>NUCLEOTIDE SEQUENCE [LARGE SCALE GENOMIC DNA]</scope>
    <source>
        <strain evidence="14 15">WSL</strain>
    </source>
</reference>
<feature type="domain" description="SIAH-type" evidence="13">
    <location>
        <begin position="321"/>
        <end position="379"/>
    </location>
</feature>
<evidence type="ECO:0000256" key="8">
    <source>
        <dbReference type="ARBA" id="ARBA00022786"/>
    </source>
</evidence>
<dbReference type="SUPFAM" id="SSF57850">
    <property type="entry name" value="RING/U-box"/>
    <property type="match status" value="1"/>
</dbReference>
<dbReference type="Pfam" id="PF21361">
    <property type="entry name" value="Sina_ZnF"/>
    <property type="match status" value="1"/>
</dbReference>
<protein>
    <recommendedName>
        <fullName evidence="4">RING-type E3 ubiquitin transferase</fullName>
        <ecNumber evidence="4">2.3.2.27</ecNumber>
    </recommendedName>
</protein>
<dbReference type="PANTHER" id="PTHR45877">
    <property type="entry name" value="E3 UBIQUITIN-PROTEIN LIGASE SIAH2"/>
    <property type="match status" value="1"/>
</dbReference>
<dbReference type="InterPro" id="IPR013010">
    <property type="entry name" value="Znf_SIAH"/>
</dbReference>
<sequence>MKRYSDNFSPGRWKRICPPAQDSDSDSSSDSDNPIDIYRRLFGYGGPNCTRCDFPNLVCSCSLQQKLATSSRQSMILLDPVDSIERVESPAGGNGPSHASASSSNGNSSSSSSSYQPSLSSGMTTAGHSDTSNERSSVSFRASTSIQQFRVRSAPRSTVDYENRQELGLFSDEDDTINLFEAPKLHDFSHGNRPRESSESSIEVIVSGATAVAATSSAGTVAATTSSPATVVATTSSAATVVASTSSAEREINKELDEFNARLLSLIECPVCLEPISPPIHQCRRGHLVCGKCKSQLNQCPTCRDRMSEMRNFAVERMAELLKYPCRNAGLGCPVAILLSGKNAHELACPFRHYNCLFRTCSWTGFQQEMVPHLRSTHSLRFLEGSRHEIDVELNSPTLFYTDWALSCFGRIFRLNVFQHIPNSMFYVSAYLMGSRGRSDDVAGRSESDFTYTVTVNGSLGRRASYTRQTHAESTRTSQLCHSEDCFSIRGDKLVHFTRDRGSKLRLHVELQQLDTSSHTFHDN</sequence>
<evidence type="ECO:0000256" key="4">
    <source>
        <dbReference type="ARBA" id="ARBA00012483"/>
    </source>
</evidence>
<gene>
    <name evidence="14" type="ORF">GHT06_019857</name>
</gene>
<feature type="compositionally biased region" description="Low complexity" evidence="11">
    <location>
        <begin position="96"/>
        <end position="122"/>
    </location>
</feature>
<evidence type="ECO:0000256" key="2">
    <source>
        <dbReference type="ARBA" id="ARBA00004906"/>
    </source>
</evidence>
<evidence type="ECO:0000256" key="3">
    <source>
        <dbReference type="ARBA" id="ARBA00009119"/>
    </source>
</evidence>
<keyword evidence="5" id="KW-0808">Transferase</keyword>
<feature type="domain" description="RING-type" evidence="12">
    <location>
        <begin position="269"/>
        <end position="304"/>
    </location>
</feature>
<dbReference type="AlphaFoldDB" id="A0AAD5KKN3"/>
<evidence type="ECO:0000259" key="12">
    <source>
        <dbReference type="PROSITE" id="PS50089"/>
    </source>
</evidence>
<comment type="similarity">
    <text evidence="3">Belongs to the SINA (Seven in absentia) family.</text>
</comment>
<dbReference type="CDD" id="cd16571">
    <property type="entry name" value="RING-HC_SIAHs"/>
    <property type="match status" value="1"/>
</dbReference>
<proteinExistence type="inferred from homology"/>
<dbReference type="Proteomes" id="UP000820818">
    <property type="component" value="Linkage Group LG8"/>
</dbReference>